<reference evidence="2" key="1">
    <citation type="submission" date="2020-03" db="EMBL/GenBank/DDBJ databases">
        <title>Melopsittacus undulatus (budgerigar) genome, bMelUnd1, maternal haplotype with Z.</title>
        <authorList>
            <person name="Gedman G."/>
            <person name="Mountcastle J."/>
            <person name="Haase B."/>
            <person name="Formenti G."/>
            <person name="Wright T."/>
            <person name="Apodaca J."/>
            <person name="Pelan S."/>
            <person name="Chow W."/>
            <person name="Rhie A."/>
            <person name="Howe K."/>
            <person name="Fedrigo O."/>
            <person name="Jarvis E.D."/>
        </authorList>
    </citation>
    <scope>NUCLEOTIDE SEQUENCE [LARGE SCALE GENOMIC DNA]</scope>
</reference>
<accession>A0A8V5GQN5</accession>
<reference evidence="2" key="3">
    <citation type="submission" date="2025-09" db="UniProtKB">
        <authorList>
            <consortium name="Ensembl"/>
        </authorList>
    </citation>
    <scope>IDENTIFICATION</scope>
</reference>
<comment type="similarity">
    <text evidence="1">Belongs to the 3-beta-HSD family.</text>
</comment>
<reference evidence="2" key="2">
    <citation type="submission" date="2025-08" db="UniProtKB">
        <authorList>
            <consortium name="Ensembl"/>
        </authorList>
    </citation>
    <scope>IDENTIFICATION</scope>
</reference>
<dbReference type="InterPro" id="IPR036291">
    <property type="entry name" value="NAD(P)-bd_dom_sf"/>
</dbReference>
<keyword evidence="3" id="KW-1185">Reference proteome</keyword>
<dbReference type="InterPro" id="IPR002225">
    <property type="entry name" value="3Beta_OHSteriod_DH/Estase"/>
</dbReference>
<keyword evidence="1" id="KW-0560">Oxidoreductase</keyword>
<dbReference type="SUPFAM" id="SSF51735">
    <property type="entry name" value="NAD(P)-binding Rossmann-fold domains"/>
    <property type="match status" value="1"/>
</dbReference>
<organism evidence="2 3">
    <name type="scientific">Melopsittacus undulatus</name>
    <name type="common">Budgerigar</name>
    <name type="synonym">Psittacus undulatus</name>
    <dbReference type="NCBI Taxonomy" id="13146"/>
    <lineage>
        <taxon>Eukaryota</taxon>
        <taxon>Metazoa</taxon>
        <taxon>Chordata</taxon>
        <taxon>Craniata</taxon>
        <taxon>Vertebrata</taxon>
        <taxon>Euteleostomi</taxon>
        <taxon>Archelosauria</taxon>
        <taxon>Archosauria</taxon>
        <taxon>Dinosauria</taxon>
        <taxon>Saurischia</taxon>
        <taxon>Theropoda</taxon>
        <taxon>Coelurosauria</taxon>
        <taxon>Aves</taxon>
        <taxon>Neognathae</taxon>
        <taxon>Neoaves</taxon>
        <taxon>Telluraves</taxon>
        <taxon>Australaves</taxon>
        <taxon>Psittaciformes</taxon>
        <taxon>Psittaculidae</taxon>
        <taxon>Melopsittacus</taxon>
    </lineage>
</organism>
<protein>
    <submittedName>
        <fullName evidence="2">Uncharacterized protein</fullName>
    </submittedName>
</protein>
<name>A0A8V5GQN5_MELUD</name>
<dbReference type="Gene3D" id="3.40.50.720">
    <property type="entry name" value="NAD(P)-binding Rossmann-like Domain"/>
    <property type="match status" value="1"/>
</dbReference>
<dbReference type="Ensembl" id="ENSMUNT00000028008.1">
    <property type="protein sequence ID" value="ENSMUNP00000027090.1"/>
    <property type="gene ID" value="ENSMUNG00000017220.1"/>
</dbReference>
<evidence type="ECO:0000256" key="1">
    <source>
        <dbReference type="RuleBase" id="RU004475"/>
    </source>
</evidence>
<evidence type="ECO:0000313" key="2">
    <source>
        <dbReference type="Ensembl" id="ENSMUNP00000027090.1"/>
    </source>
</evidence>
<sequence length="344" mass="38665">MTNTFLYSLARKRSISPWLADKTQQYRVYLVTEGCGFTGEKIVELLSQQDYRKEVRGFGSVAREEVEKFITGKKRASASIKQLQSAPCCHAGAHVVVHTVAVVDYRNTVPFWEMRAVNVGSRDCRINHSVTTVSKSSALLHGHSSCLTIYFRGNEDTKYSGEVELPYGKTKAMAEKLVFEANGKQVQEPMVAPLVLQEPLQGIYGLLLNTCFSPPLISPGNVASMHVLAARNLQLKPDLLAGQVYYAYADTPTTKSFLIRHQLLSSMDPSVGLGSHILYWKIWLMIQVHTIIKVILYPFQKPQPFLPLPLLNTTVTTFSYETDKASRHFGYKPLFTWEESKHSS</sequence>
<dbReference type="Pfam" id="PF01073">
    <property type="entry name" value="3Beta_HSD"/>
    <property type="match status" value="2"/>
</dbReference>
<dbReference type="GO" id="GO:0006694">
    <property type="term" value="P:steroid biosynthetic process"/>
    <property type="evidence" value="ECO:0007669"/>
    <property type="project" value="InterPro"/>
</dbReference>
<dbReference type="AlphaFoldDB" id="A0A8V5GQN5"/>
<dbReference type="Proteomes" id="UP000694405">
    <property type="component" value="Chromosome 13"/>
</dbReference>
<proteinExistence type="inferred from homology"/>
<evidence type="ECO:0000313" key="3">
    <source>
        <dbReference type="Proteomes" id="UP000694405"/>
    </source>
</evidence>
<dbReference type="GO" id="GO:0016616">
    <property type="term" value="F:oxidoreductase activity, acting on the CH-OH group of donors, NAD or NADP as acceptor"/>
    <property type="evidence" value="ECO:0007669"/>
    <property type="project" value="InterPro"/>
</dbReference>